<name>A0A1G9Q1U0_9FIRM</name>
<proteinExistence type="predicted"/>
<dbReference type="SUPFAM" id="SSF75615">
    <property type="entry name" value="Siroheme synthase middle domains-like"/>
    <property type="match status" value="1"/>
</dbReference>
<dbReference type="GO" id="GO:0043115">
    <property type="term" value="F:precorrin-2 dehydrogenase activity"/>
    <property type="evidence" value="ECO:0007669"/>
    <property type="project" value="UniProtKB-EC"/>
</dbReference>
<sequence>MKDYPVFLRPEYMDCLVVGGGSVAARKIAGLLEVGAKITVISPELTAETEELLAGEKITHHKRSFQTGDLAGFNFVIAATSSSDTNRKIARLAHDRDVLVNVIDNKELSSFIVPAVCRRGPLQVAICSGGASPALAAEVKRKISGDFGEVFAHYLEILAEMRPLIKSSVDPERRRKLLQKAGGETPVEYLRRGEIKAALDFLRGLLPSSLKVELDKIIDEKNF</sequence>
<dbReference type="EC" id="1.3.1.76" evidence="2"/>
<evidence type="ECO:0000256" key="3">
    <source>
        <dbReference type="ARBA" id="ARBA00023002"/>
    </source>
</evidence>
<dbReference type="PANTHER" id="PTHR35330">
    <property type="entry name" value="SIROHEME BIOSYNTHESIS PROTEIN MET8"/>
    <property type="match status" value="1"/>
</dbReference>
<evidence type="ECO:0000259" key="7">
    <source>
        <dbReference type="Pfam" id="PF14824"/>
    </source>
</evidence>
<dbReference type="InterPro" id="IPR028281">
    <property type="entry name" value="Sirohaem_synthase_central"/>
</dbReference>
<comment type="pathway">
    <text evidence="1">Porphyrin-containing compound metabolism; siroheme biosynthesis; sirohydrochlorin from precorrin-2: step 1/1.</text>
</comment>
<dbReference type="GO" id="GO:0004325">
    <property type="term" value="F:ferrochelatase activity"/>
    <property type="evidence" value="ECO:0007669"/>
    <property type="project" value="InterPro"/>
</dbReference>
<dbReference type="EMBL" id="FNGO01000015">
    <property type="protein sequence ID" value="SDM05008.1"/>
    <property type="molecule type" value="Genomic_DNA"/>
</dbReference>
<feature type="domain" description="Siroheme synthase central" evidence="7">
    <location>
        <begin position="119"/>
        <end position="143"/>
    </location>
</feature>
<evidence type="ECO:0000256" key="1">
    <source>
        <dbReference type="ARBA" id="ARBA00005010"/>
    </source>
</evidence>
<accession>A0A1G9Q1U0</accession>
<organism evidence="8 9">
    <name type="scientific">Halarsenatibacter silvermanii</name>
    <dbReference type="NCBI Taxonomy" id="321763"/>
    <lineage>
        <taxon>Bacteria</taxon>
        <taxon>Bacillati</taxon>
        <taxon>Bacillota</taxon>
        <taxon>Clostridia</taxon>
        <taxon>Halanaerobiales</taxon>
        <taxon>Halarsenatibacteraceae</taxon>
        <taxon>Halarsenatibacter</taxon>
    </lineage>
</organism>
<evidence type="ECO:0000256" key="4">
    <source>
        <dbReference type="ARBA" id="ARBA00023027"/>
    </source>
</evidence>
<protein>
    <recommendedName>
        <fullName evidence="2">precorrin-2 dehydrogenase</fullName>
        <ecNumber evidence="2">1.3.1.76</ecNumber>
    </recommendedName>
</protein>
<evidence type="ECO:0000313" key="8">
    <source>
        <dbReference type="EMBL" id="SDM05008.1"/>
    </source>
</evidence>
<keyword evidence="5" id="KW-0627">Porphyrin biosynthesis</keyword>
<comment type="catalytic activity">
    <reaction evidence="6">
        <text>precorrin-2 + NAD(+) = sirohydrochlorin + NADH + 2 H(+)</text>
        <dbReference type="Rhea" id="RHEA:15613"/>
        <dbReference type="ChEBI" id="CHEBI:15378"/>
        <dbReference type="ChEBI" id="CHEBI:57540"/>
        <dbReference type="ChEBI" id="CHEBI:57945"/>
        <dbReference type="ChEBI" id="CHEBI:58351"/>
        <dbReference type="ChEBI" id="CHEBI:58827"/>
        <dbReference type="EC" id="1.3.1.76"/>
    </reaction>
</comment>
<dbReference type="SUPFAM" id="SSF51735">
    <property type="entry name" value="NAD(P)-binding Rossmann-fold domains"/>
    <property type="match status" value="1"/>
</dbReference>
<dbReference type="InterPro" id="IPR036291">
    <property type="entry name" value="NAD(P)-bd_dom_sf"/>
</dbReference>
<keyword evidence="3" id="KW-0560">Oxidoreductase</keyword>
<dbReference type="STRING" id="321763.SAMN04488692_11520"/>
<keyword evidence="4" id="KW-0520">NAD</keyword>
<reference evidence="8 9" key="1">
    <citation type="submission" date="2016-10" db="EMBL/GenBank/DDBJ databases">
        <authorList>
            <person name="de Groot N.N."/>
        </authorList>
    </citation>
    <scope>NUCLEOTIDE SEQUENCE [LARGE SCALE GENOMIC DNA]</scope>
    <source>
        <strain evidence="8 9">SLAS-1</strain>
    </source>
</reference>
<evidence type="ECO:0000256" key="5">
    <source>
        <dbReference type="ARBA" id="ARBA00023244"/>
    </source>
</evidence>
<dbReference type="UniPathway" id="UPA00262">
    <property type="reaction ID" value="UER00222"/>
</dbReference>
<dbReference type="Gene3D" id="1.10.8.610">
    <property type="entry name" value="SirC, precorrin-2 dehydrogenase, C-terminal helical domain-like"/>
    <property type="match status" value="1"/>
</dbReference>
<evidence type="ECO:0000313" key="9">
    <source>
        <dbReference type="Proteomes" id="UP000199476"/>
    </source>
</evidence>
<dbReference type="NCBIfam" id="TIGR01470">
    <property type="entry name" value="cysG_Nterm"/>
    <property type="match status" value="1"/>
</dbReference>
<evidence type="ECO:0000256" key="6">
    <source>
        <dbReference type="ARBA" id="ARBA00047561"/>
    </source>
</evidence>
<dbReference type="PANTHER" id="PTHR35330:SF1">
    <property type="entry name" value="SIROHEME BIOSYNTHESIS PROTEIN MET8"/>
    <property type="match status" value="1"/>
</dbReference>
<dbReference type="Gene3D" id="3.40.50.720">
    <property type="entry name" value="NAD(P)-binding Rossmann-like Domain"/>
    <property type="match status" value="1"/>
</dbReference>
<dbReference type="InterPro" id="IPR042518">
    <property type="entry name" value="SirC_C"/>
</dbReference>
<dbReference type="Pfam" id="PF13241">
    <property type="entry name" value="NAD_binding_7"/>
    <property type="match status" value="1"/>
</dbReference>
<dbReference type="InterPro" id="IPR028161">
    <property type="entry name" value="Met8-like"/>
</dbReference>
<evidence type="ECO:0000256" key="2">
    <source>
        <dbReference type="ARBA" id="ARBA00012400"/>
    </source>
</evidence>
<dbReference type="OrthoDB" id="9773765at2"/>
<keyword evidence="9" id="KW-1185">Reference proteome</keyword>
<dbReference type="Proteomes" id="UP000199476">
    <property type="component" value="Unassembled WGS sequence"/>
</dbReference>
<dbReference type="GO" id="GO:0019354">
    <property type="term" value="P:siroheme biosynthetic process"/>
    <property type="evidence" value="ECO:0007669"/>
    <property type="project" value="UniProtKB-UniPathway"/>
</dbReference>
<dbReference type="Pfam" id="PF14824">
    <property type="entry name" value="Sirohm_synth_M"/>
    <property type="match status" value="1"/>
</dbReference>
<dbReference type="InterPro" id="IPR006367">
    <property type="entry name" value="Sirohaem_synthase_N"/>
</dbReference>
<dbReference type="RefSeq" id="WP_089760727.1">
    <property type="nucleotide sequence ID" value="NZ_FNGO01000015.1"/>
</dbReference>
<gene>
    <name evidence="8" type="ORF">SAMN04488692_11520</name>
</gene>
<dbReference type="AlphaFoldDB" id="A0A1G9Q1U0"/>